<dbReference type="PANTHER" id="PTHR10695">
    <property type="entry name" value="DEPHOSPHO-COA KINASE-RELATED"/>
    <property type="match status" value="1"/>
</dbReference>
<dbReference type="PANTHER" id="PTHR10695:SF46">
    <property type="entry name" value="BIFUNCTIONAL COENZYME A SYNTHASE-RELATED"/>
    <property type="match status" value="1"/>
</dbReference>
<dbReference type="SUPFAM" id="SSF52540">
    <property type="entry name" value="P-loop containing nucleoside triphosphate hydrolases"/>
    <property type="match status" value="1"/>
</dbReference>
<comment type="function">
    <text evidence="3">Catalyzes the phosphorylation of the 3'-hydroxyl group of dephosphocoenzyme A to form coenzyme A.</text>
</comment>
<comment type="catalytic activity">
    <reaction evidence="3">
        <text>3'-dephospho-CoA + ATP = ADP + CoA + H(+)</text>
        <dbReference type="Rhea" id="RHEA:18245"/>
        <dbReference type="ChEBI" id="CHEBI:15378"/>
        <dbReference type="ChEBI" id="CHEBI:30616"/>
        <dbReference type="ChEBI" id="CHEBI:57287"/>
        <dbReference type="ChEBI" id="CHEBI:57328"/>
        <dbReference type="ChEBI" id="CHEBI:456216"/>
        <dbReference type="EC" id="2.7.1.24"/>
    </reaction>
</comment>
<dbReference type="Gene3D" id="3.40.50.300">
    <property type="entry name" value="P-loop containing nucleotide triphosphate hydrolases"/>
    <property type="match status" value="1"/>
</dbReference>
<accession>A0ABS4MGH8</accession>
<dbReference type="PROSITE" id="PS51219">
    <property type="entry name" value="DPCK"/>
    <property type="match status" value="1"/>
</dbReference>
<comment type="similarity">
    <text evidence="3">Belongs to the CoaE family.</text>
</comment>
<dbReference type="InterPro" id="IPR001977">
    <property type="entry name" value="Depp_CoAkinase"/>
</dbReference>
<dbReference type="HAMAP" id="MF_00376">
    <property type="entry name" value="Dephospho_CoA_kinase"/>
    <property type="match status" value="1"/>
</dbReference>
<dbReference type="GO" id="GO:0004140">
    <property type="term" value="F:dephospho-CoA kinase activity"/>
    <property type="evidence" value="ECO:0007669"/>
    <property type="project" value="UniProtKB-EC"/>
</dbReference>
<dbReference type="Pfam" id="PF01121">
    <property type="entry name" value="CoaE"/>
    <property type="match status" value="1"/>
</dbReference>
<dbReference type="Proteomes" id="UP001519292">
    <property type="component" value="Unassembled WGS sequence"/>
</dbReference>
<keyword evidence="3 5" id="KW-0418">Kinase</keyword>
<keyword evidence="6" id="KW-1185">Reference proteome</keyword>
<dbReference type="NCBIfam" id="TIGR00152">
    <property type="entry name" value="dephospho-CoA kinase"/>
    <property type="match status" value="1"/>
</dbReference>
<gene>
    <name evidence="3" type="primary">coaE</name>
    <name evidence="5" type="ORF">J2Z60_001981</name>
</gene>
<dbReference type="CDD" id="cd02022">
    <property type="entry name" value="DPCK"/>
    <property type="match status" value="1"/>
</dbReference>
<evidence type="ECO:0000256" key="3">
    <source>
        <dbReference type="HAMAP-Rule" id="MF_00376"/>
    </source>
</evidence>
<dbReference type="RefSeq" id="WP_209687505.1">
    <property type="nucleotide sequence ID" value="NZ_JAGGLU010000014.1"/>
</dbReference>
<evidence type="ECO:0000256" key="1">
    <source>
        <dbReference type="ARBA" id="ARBA00022741"/>
    </source>
</evidence>
<keyword evidence="2 3" id="KW-0067">ATP-binding</keyword>
<dbReference type="EMBL" id="JAGGLU010000014">
    <property type="protein sequence ID" value="MBP2058790.1"/>
    <property type="molecule type" value="Genomic_DNA"/>
</dbReference>
<keyword evidence="3" id="KW-0173">Coenzyme A biosynthesis</keyword>
<evidence type="ECO:0000313" key="5">
    <source>
        <dbReference type="EMBL" id="MBP2058790.1"/>
    </source>
</evidence>
<evidence type="ECO:0000256" key="4">
    <source>
        <dbReference type="NCBIfam" id="TIGR00152"/>
    </source>
</evidence>
<keyword evidence="1 3" id="KW-0547">Nucleotide-binding</keyword>
<dbReference type="EC" id="2.7.1.24" evidence="3 4"/>
<keyword evidence="3" id="KW-0963">Cytoplasm</keyword>
<proteinExistence type="inferred from homology"/>
<sequence length="198" mass="22038">MTYLLGLTGGIATGKSTADRFFIKKKIPVIDADQIAHELMLKGNSSYKLIVAHFGEGILAATGEIDRKKLGAIVFNNKNQLKKLNELTHPLILNNMEEKIGQYRANNEPLVILDIPLLFEGNLTNLCDATLLISAPVQLQLSRLMIRNSLSKQEAQRRIASQMPLSEKKKLADYVIENTGTINDLENKLSNLLKEIGR</sequence>
<evidence type="ECO:0000256" key="2">
    <source>
        <dbReference type="ARBA" id="ARBA00022840"/>
    </source>
</evidence>
<feature type="binding site" evidence="3">
    <location>
        <begin position="12"/>
        <end position="17"/>
    </location>
    <ligand>
        <name>ATP</name>
        <dbReference type="ChEBI" id="CHEBI:30616"/>
    </ligand>
</feature>
<evidence type="ECO:0000313" key="6">
    <source>
        <dbReference type="Proteomes" id="UP001519292"/>
    </source>
</evidence>
<comment type="caution">
    <text evidence="5">The sequence shown here is derived from an EMBL/GenBank/DDBJ whole genome shotgun (WGS) entry which is preliminary data.</text>
</comment>
<comment type="pathway">
    <text evidence="3">Cofactor biosynthesis; coenzyme A biosynthesis; CoA from (R)-pantothenate: step 5/5.</text>
</comment>
<comment type="subcellular location">
    <subcellularLocation>
        <location evidence="3">Cytoplasm</location>
    </subcellularLocation>
</comment>
<protein>
    <recommendedName>
        <fullName evidence="3 4">Dephospho-CoA kinase</fullName>
        <ecNumber evidence="3 4">2.7.1.24</ecNumber>
    </recommendedName>
    <alternativeName>
        <fullName evidence="3">Dephosphocoenzyme A kinase</fullName>
    </alternativeName>
</protein>
<reference evidence="5 6" key="1">
    <citation type="submission" date="2021-03" db="EMBL/GenBank/DDBJ databases">
        <title>Genomic Encyclopedia of Type Strains, Phase IV (KMG-IV): sequencing the most valuable type-strain genomes for metagenomic binning, comparative biology and taxonomic classification.</title>
        <authorList>
            <person name="Goeker M."/>
        </authorList>
    </citation>
    <scope>NUCLEOTIDE SEQUENCE [LARGE SCALE GENOMIC DNA]</scope>
    <source>
        <strain evidence="5 6">DSM 101872</strain>
    </source>
</reference>
<dbReference type="InterPro" id="IPR027417">
    <property type="entry name" value="P-loop_NTPase"/>
</dbReference>
<keyword evidence="3 5" id="KW-0808">Transferase</keyword>
<organism evidence="5 6">
    <name type="scientific">Lactobacillus colini</name>
    <dbReference type="NCBI Taxonomy" id="1819254"/>
    <lineage>
        <taxon>Bacteria</taxon>
        <taxon>Bacillati</taxon>
        <taxon>Bacillota</taxon>
        <taxon>Bacilli</taxon>
        <taxon>Lactobacillales</taxon>
        <taxon>Lactobacillaceae</taxon>
        <taxon>Lactobacillus</taxon>
    </lineage>
</organism>
<name>A0ABS4MGH8_9LACO</name>